<keyword evidence="1" id="KW-1133">Transmembrane helix</keyword>
<keyword evidence="3" id="KW-1185">Reference proteome</keyword>
<protein>
    <submittedName>
        <fullName evidence="2">Uncharacterized protein</fullName>
    </submittedName>
</protein>
<dbReference type="RefSeq" id="WP_142494180.1">
    <property type="nucleotide sequence ID" value="NZ_FXTO01000022.1"/>
</dbReference>
<sequence length="152" mass="15953">MILRLRSRLRGHRQLNWGAVFLAGMISLFVPVLLGLCMVYLGQPLGELIGFTGDLPILVSAIGMMLVYSPLLSWAGMVIGALLSVVAMIYGWAGPGMAILGGAGIGWGIAQAIDSAIVLPVIGAICGGVYWLMILVLCPDAVAPRQSDESDT</sequence>
<feature type="transmembrane region" description="Helical" evidence="1">
    <location>
        <begin position="113"/>
        <end position="137"/>
    </location>
</feature>
<name>A0A521EZP1_9RHOB</name>
<dbReference type="Proteomes" id="UP000316030">
    <property type="component" value="Unassembled WGS sequence"/>
</dbReference>
<accession>A0A521EZP1</accession>
<gene>
    <name evidence="2" type="ORF">SAMN06265173_1228</name>
</gene>
<organism evidence="2 3">
    <name type="scientific">Thalassovita litoralis</name>
    <dbReference type="NCBI Taxonomy" id="1010611"/>
    <lineage>
        <taxon>Bacteria</taxon>
        <taxon>Pseudomonadati</taxon>
        <taxon>Pseudomonadota</taxon>
        <taxon>Alphaproteobacteria</taxon>
        <taxon>Rhodobacterales</taxon>
        <taxon>Roseobacteraceae</taxon>
        <taxon>Thalassovita</taxon>
    </lineage>
</organism>
<proteinExistence type="predicted"/>
<evidence type="ECO:0000256" key="1">
    <source>
        <dbReference type="SAM" id="Phobius"/>
    </source>
</evidence>
<dbReference type="AlphaFoldDB" id="A0A521EZP1"/>
<feature type="transmembrane region" description="Helical" evidence="1">
    <location>
        <begin position="20"/>
        <end position="42"/>
    </location>
</feature>
<dbReference type="EMBL" id="FXTO01000022">
    <property type="protein sequence ID" value="SMO89414.1"/>
    <property type="molecule type" value="Genomic_DNA"/>
</dbReference>
<reference evidence="2 3" key="1">
    <citation type="submission" date="2017-05" db="EMBL/GenBank/DDBJ databases">
        <authorList>
            <person name="Varghese N."/>
            <person name="Submissions S."/>
        </authorList>
    </citation>
    <scope>NUCLEOTIDE SEQUENCE [LARGE SCALE GENOMIC DNA]</scope>
    <source>
        <strain evidence="2 3">DSM 29506</strain>
    </source>
</reference>
<evidence type="ECO:0000313" key="3">
    <source>
        <dbReference type="Proteomes" id="UP000316030"/>
    </source>
</evidence>
<keyword evidence="1" id="KW-0472">Membrane</keyword>
<evidence type="ECO:0000313" key="2">
    <source>
        <dbReference type="EMBL" id="SMO89414.1"/>
    </source>
</evidence>
<keyword evidence="1" id="KW-0812">Transmembrane</keyword>